<evidence type="ECO:0000313" key="2">
    <source>
        <dbReference type="Proteomes" id="UP001168990"/>
    </source>
</evidence>
<comment type="caution">
    <text evidence="1">The sequence shown here is derived from an EMBL/GenBank/DDBJ whole genome shotgun (WGS) entry which is preliminary data.</text>
</comment>
<reference evidence="1" key="2">
    <citation type="submission" date="2023-03" db="EMBL/GenBank/DDBJ databases">
        <authorList>
            <person name="Inwood S.N."/>
            <person name="Skelly J.G."/>
            <person name="Guhlin J."/>
            <person name="Harrop T.W.R."/>
            <person name="Goldson S.G."/>
            <person name="Dearden P.K."/>
        </authorList>
    </citation>
    <scope>NUCLEOTIDE SEQUENCE</scope>
    <source>
        <strain evidence="1">Irish</strain>
        <tissue evidence="1">Whole body</tissue>
    </source>
</reference>
<sequence>MSIEMHASTWIKMPFPNWVSRVTSLREKKTNKKKMNQLREEIKKMHNVIVLLLQVSNKTKRIKKLLRAQCVVCRD</sequence>
<keyword evidence="2" id="KW-1185">Reference proteome</keyword>
<gene>
    <name evidence="1" type="ORF">PV328_009544</name>
</gene>
<dbReference type="AlphaFoldDB" id="A0AA39C624"/>
<protein>
    <submittedName>
        <fullName evidence="1">Uncharacterized protein</fullName>
    </submittedName>
</protein>
<name>A0AA39C624_9HYME</name>
<evidence type="ECO:0000313" key="1">
    <source>
        <dbReference type="EMBL" id="KAK0158557.1"/>
    </source>
</evidence>
<reference evidence="1" key="1">
    <citation type="journal article" date="2023" name="bioRxiv">
        <title>Scaffold-level genome assemblies of two parasitoid biocontrol wasps reveal the parthenogenesis mechanism and an associated novel virus.</title>
        <authorList>
            <person name="Inwood S."/>
            <person name="Skelly J."/>
            <person name="Guhlin J."/>
            <person name="Harrop T."/>
            <person name="Goldson S."/>
            <person name="Dearden P."/>
        </authorList>
    </citation>
    <scope>NUCLEOTIDE SEQUENCE</scope>
    <source>
        <strain evidence="1">Irish</strain>
        <tissue evidence="1">Whole body</tissue>
    </source>
</reference>
<accession>A0AA39C624</accession>
<proteinExistence type="predicted"/>
<dbReference type="Proteomes" id="UP001168990">
    <property type="component" value="Unassembled WGS sequence"/>
</dbReference>
<organism evidence="1 2">
    <name type="scientific">Microctonus aethiopoides</name>
    <dbReference type="NCBI Taxonomy" id="144406"/>
    <lineage>
        <taxon>Eukaryota</taxon>
        <taxon>Metazoa</taxon>
        <taxon>Ecdysozoa</taxon>
        <taxon>Arthropoda</taxon>
        <taxon>Hexapoda</taxon>
        <taxon>Insecta</taxon>
        <taxon>Pterygota</taxon>
        <taxon>Neoptera</taxon>
        <taxon>Endopterygota</taxon>
        <taxon>Hymenoptera</taxon>
        <taxon>Apocrita</taxon>
        <taxon>Ichneumonoidea</taxon>
        <taxon>Braconidae</taxon>
        <taxon>Euphorinae</taxon>
        <taxon>Microctonus</taxon>
    </lineage>
</organism>
<dbReference type="EMBL" id="JAQQBS010001424">
    <property type="protein sequence ID" value="KAK0158557.1"/>
    <property type="molecule type" value="Genomic_DNA"/>
</dbReference>